<accession>A0A0R2KA92</accession>
<dbReference type="AlphaFoldDB" id="A0A0R2KA92"/>
<feature type="region of interest" description="Disordered" evidence="1">
    <location>
        <begin position="42"/>
        <end position="66"/>
    </location>
</feature>
<organism evidence="2 3">
    <name type="scientific">Pediococcus ethanolidurans</name>
    <dbReference type="NCBI Taxonomy" id="319653"/>
    <lineage>
        <taxon>Bacteria</taxon>
        <taxon>Bacillati</taxon>
        <taxon>Bacillota</taxon>
        <taxon>Bacilli</taxon>
        <taxon>Lactobacillales</taxon>
        <taxon>Lactobacillaceae</taxon>
        <taxon>Pediococcus</taxon>
    </lineage>
</organism>
<evidence type="ECO:0000256" key="1">
    <source>
        <dbReference type="SAM" id="MobiDB-lite"/>
    </source>
</evidence>
<feature type="compositionally biased region" description="Basic and acidic residues" evidence="1">
    <location>
        <begin position="42"/>
        <end position="56"/>
    </location>
</feature>
<dbReference type="Proteomes" id="UP000051749">
    <property type="component" value="Unassembled WGS sequence"/>
</dbReference>
<comment type="caution">
    <text evidence="2">The sequence shown here is derived from an EMBL/GenBank/DDBJ whole genome shotgun (WGS) entry which is preliminary data.</text>
</comment>
<feature type="compositionally biased region" description="Polar residues" evidence="1">
    <location>
        <begin position="57"/>
        <end position="66"/>
    </location>
</feature>
<name>A0A0R2KA92_9LACO</name>
<gene>
    <name evidence="2" type="ORF">IV87_GL001604</name>
</gene>
<evidence type="ECO:0000313" key="2">
    <source>
        <dbReference type="EMBL" id="KRN83165.1"/>
    </source>
</evidence>
<reference evidence="2 3" key="1">
    <citation type="journal article" date="2015" name="Genome Announc.">
        <title>Expanding the biotechnology potential of lactobacilli through comparative genomics of 213 strains and associated genera.</title>
        <authorList>
            <person name="Sun Z."/>
            <person name="Harris H.M."/>
            <person name="McCann A."/>
            <person name="Guo C."/>
            <person name="Argimon S."/>
            <person name="Zhang W."/>
            <person name="Yang X."/>
            <person name="Jeffery I.B."/>
            <person name="Cooney J.C."/>
            <person name="Kagawa T.F."/>
            <person name="Liu W."/>
            <person name="Song Y."/>
            <person name="Salvetti E."/>
            <person name="Wrobel A."/>
            <person name="Rasinkangas P."/>
            <person name="Parkhill J."/>
            <person name="Rea M.C."/>
            <person name="O'Sullivan O."/>
            <person name="Ritari J."/>
            <person name="Douillard F.P."/>
            <person name="Paul Ross R."/>
            <person name="Yang R."/>
            <person name="Briner A.E."/>
            <person name="Felis G.E."/>
            <person name="de Vos W.M."/>
            <person name="Barrangou R."/>
            <person name="Klaenhammer T.R."/>
            <person name="Caufield P.W."/>
            <person name="Cui Y."/>
            <person name="Zhang H."/>
            <person name="O'Toole P.W."/>
        </authorList>
    </citation>
    <scope>NUCLEOTIDE SEQUENCE [LARGE SCALE GENOMIC DNA]</scope>
    <source>
        <strain evidence="2 3">DSM 22301</strain>
    </source>
</reference>
<sequence>MKAAVFGFVIGVTKFDFAKMTEGKVDKEYEINDVDAKVSPRHVGGDAVHDVAENDTKVGTSKNEPK</sequence>
<protein>
    <submittedName>
        <fullName evidence="2">Uncharacterized protein</fullName>
    </submittedName>
</protein>
<proteinExistence type="predicted"/>
<dbReference type="EMBL" id="JQBY01000004">
    <property type="protein sequence ID" value="KRN83165.1"/>
    <property type="molecule type" value="Genomic_DNA"/>
</dbReference>
<evidence type="ECO:0000313" key="3">
    <source>
        <dbReference type="Proteomes" id="UP000051749"/>
    </source>
</evidence>